<dbReference type="KEGG" id="nja:NSJP_0611"/>
<evidence type="ECO:0000313" key="2">
    <source>
        <dbReference type="Proteomes" id="UP000192042"/>
    </source>
</evidence>
<accession>A0A1W1I1T1</accession>
<sequence length="85" mass="9490">MSRLIGVCLGGHMSDNVLHCRAWCDTTPHLFTAFNTVFTTPHSLANSTCYHLLEYVTLDVSTLYRSAYGGYHEDGPHRDSNPSKT</sequence>
<dbReference type="STRING" id="1325564.NSJP_0611"/>
<dbReference type="AlphaFoldDB" id="A0A1W1I1T1"/>
<protein>
    <submittedName>
        <fullName evidence="1">Uncharacterized protein</fullName>
    </submittedName>
</protein>
<name>A0A1W1I1T1_9BACT</name>
<dbReference type="EMBL" id="LT828648">
    <property type="protein sequence ID" value="SLM46783.1"/>
    <property type="molecule type" value="Genomic_DNA"/>
</dbReference>
<organism evidence="1 2">
    <name type="scientific">Nitrospira japonica</name>
    <dbReference type="NCBI Taxonomy" id="1325564"/>
    <lineage>
        <taxon>Bacteria</taxon>
        <taxon>Pseudomonadati</taxon>
        <taxon>Nitrospirota</taxon>
        <taxon>Nitrospiria</taxon>
        <taxon>Nitrospirales</taxon>
        <taxon>Nitrospiraceae</taxon>
        <taxon>Nitrospira</taxon>
    </lineage>
</organism>
<dbReference type="Proteomes" id="UP000192042">
    <property type="component" value="Chromosome I"/>
</dbReference>
<reference evidence="1 2" key="1">
    <citation type="submission" date="2017-03" db="EMBL/GenBank/DDBJ databases">
        <authorList>
            <person name="Afonso C.L."/>
            <person name="Miller P.J."/>
            <person name="Scott M.A."/>
            <person name="Spackman E."/>
            <person name="Goraichik I."/>
            <person name="Dimitrov K.M."/>
            <person name="Suarez D.L."/>
            <person name="Swayne D.E."/>
        </authorList>
    </citation>
    <scope>NUCLEOTIDE SEQUENCE [LARGE SCALE GENOMIC DNA]</scope>
    <source>
        <strain evidence="1">Genome sequencing of Nitrospira japonica strain NJ11</strain>
    </source>
</reference>
<keyword evidence="2" id="KW-1185">Reference proteome</keyword>
<evidence type="ECO:0000313" key="1">
    <source>
        <dbReference type="EMBL" id="SLM46783.1"/>
    </source>
</evidence>
<proteinExistence type="predicted"/>
<gene>
    <name evidence="1" type="ORF">NSJP_0611</name>
</gene>